<dbReference type="InterPro" id="IPR000424">
    <property type="entry name" value="Primosome_PriB/ssb"/>
</dbReference>
<dbReference type="Gene3D" id="2.40.50.140">
    <property type="entry name" value="Nucleic acid-binding proteins"/>
    <property type="match status" value="1"/>
</dbReference>
<dbReference type="EMBL" id="JBHUOG010000002">
    <property type="protein sequence ID" value="MFD2796367.1"/>
    <property type="molecule type" value="Genomic_DNA"/>
</dbReference>
<accession>A0ABW5VXY9</accession>
<keyword evidence="4" id="KW-1185">Reference proteome</keyword>
<evidence type="ECO:0000256" key="2">
    <source>
        <dbReference type="PROSITE-ProRule" id="PRU00252"/>
    </source>
</evidence>
<dbReference type="GO" id="GO:0003677">
    <property type="term" value="F:DNA binding"/>
    <property type="evidence" value="ECO:0007669"/>
    <property type="project" value="UniProtKB-KW"/>
</dbReference>
<protein>
    <submittedName>
        <fullName evidence="3">Single-stranded DNA-binding protein</fullName>
    </submittedName>
</protein>
<dbReference type="PROSITE" id="PS50935">
    <property type="entry name" value="SSB"/>
    <property type="match status" value="1"/>
</dbReference>
<dbReference type="RefSeq" id="WP_377187822.1">
    <property type="nucleotide sequence ID" value="NZ_JBHUOG010000002.1"/>
</dbReference>
<dbReference type="SUPFAM" id="SSF50249">
    <property type="entry name" value="Nucleic acid-binding proteins"/>
    <property type="match status" value="1"/>
</dbReference>
<proteinExistence type="predicted"/>
<reference evidence="4" key="1">
    <citation type="journal article" date="2019" name="Int. J. Syst. Evol. Microbiol.">
        <title>The Global Catalogue of Microorganisms (GCM) 10K type strain sequencing project: providing services to taxonomists for standard genome sequencing and annotation.</title>
        <authorList>
            <consortium name="The Broad Institute Genomics Platform"/>
            <consortium name="The Broad Institute Genome Sequencing Center for Infectious Disease"/>
            <person name="Wu L."/>
            <person name="Ma J."/>
        </authorList>
    </citation>
    <scope>NUCLEOTIDE SEQUENCE [LARGE SCALE GENOMIC DNA]</scope>
    <source>
        <strain evidence="4">CCM 7044</strain>
    </source>
</reference>
<evidence type="ECO:0000313" key="4">
    <source>
        <dbReference type="Proteomes" id="UP001597479"/>
    </source>
</evidence>
<evidence type="ECO:0000256" key="1">
    <source>
        <dbReference type="ARBA" id="ARBA00023125"/>
    </source>
</evidence>
<keyword evidence="1 2" id="KW-0238">DNA-binding</keyword>
<organism evidence="3 4">
    <name type="scientific">Promicromonospora vindobonensis</name>
    <dbReference type="NCBI Taxonomy" id="195748"/>
    <lineage>
        <taxon>Bacteria</taxon>
        <taxon>Bacillati</taxon>
        <taxon>Actinomycetota</taxon>
        <taxon>Actinomycetes</taxon>
        <taxon>Micrococcales</taxon>
        <taxon>Promicromonosporaceae</taxon>
        <taxon>Promicromonospora</taxon>
    </lineage>
</organism>
<comment type="caution">
    <text evidence="3">The sequence shown here is derived from an EMBL/GenBank/DDBJ whole genome shotgun (WGS) entry which is preliminary data.</text>
</comment>
<dbReference type="Proteomes" id="UP001597479">
    <property type="component" value="Unassembled WGS sequence"/>
</dbReference>
<name>A0ABW5VXY9_9MICO</name>
<gene>
    <name evidence="3" type="ORF">ACFS27_22595</name>
</gene>
<dbReference type="InterPro" id="IPR012340">
    <property type="entry name" value="NA-bd_OB-fold"/>
</dbReference>
<sequence>MSTPIPMSMSLVGRLAGDPRLRRAVNGTAYVRVRVDVFPPRRRSEDGEYVKTNPVACDLVGFAGIADVLHNRFRFGDWFIASGRLKDGRSAVPSFIASRIGHDAVNAVYTLRRTRLTRARKKAARSTSMRDDQPIVAGLIVPERASAARTA</sequence>
<evidence type="ECO:0000313" key="3">
    <source>
        <dbReference type="EMBL" id="MFD2796367.1"/>
    </source>
</evidence>